<dbReference type="AlphaFoldDB" id="A0A6P7U501"/>
<feature type="domain" description="CCHC-type" evidence="3">
    <location>
        <begin position="222"/>
        <end position="238"/>
    </location>
</feature>
<dbReference type="KEGG" id="osn:115231492"/>
<feature type="compositionally biased region" description="Polar residues" evidence="2">
    <location>
        <begin position="53"/>
        <end position="65"/>
    </location>
</feature>
<evidence type="ECO:0000313" key="5">
    <source>
        <dbReference type="RefSeq" id="XP_029657370.1"/>
    </source>
</evidence>
<dbReference type="SUPFAM" id="SSF57756">
    <property type="entry name" value="Retrovirus zinc finger-like domains"/>
    <property type="match status" value="1"/>
</dbReference>
<dbReference type="InterPro" id="IPR036875">
    <property type="entry name" value="Znf_CCHC_sf"/>
</dbReference>
<evidence type="ECO:0000256" key="2">
    <source>
        <dbReference type="SAM" id="MobiDB-lite"/>
    </source>
</evidence>
<keyword evidence="4" id="KW-1185">Reference proteome</keyword>
<dbReference type="InterPro" id="IPR001878">
    <property type="entry name" value="Znf_CCHC"/>
</dbReference>
<accession>A0A6P7U501</accession>
<organism evidence="4 5">
    <name type="scientific">Octopus sinensis</name>
    <name type="common">East Asian common octopus</name>
    <dbReference type="NCBI Taxonomy" id="2607531"/>
    <lineage>
        <taxon>Eukaryota</taxon>
        <taxon>Metazoa</taxon>
        <taxon>Spiralia</taxon>
        <taxon>Lophotrochozoa</taxon>
        <taxon>Mollusca</taxon>
        <taxon>Cephalopoda</taxon>
        <taxon>Coleoidea</taxon>
        <taxon>Octopodiformes</taxon>
        <taxon>Octopoda</taxon>
        <taxon>Incirrata</taxon>
        <taxon>Octopodidae</taxon>
        <taxon>Octopus</taxon>
    </lineage>
</organism>
<keyword evidence="1" id="KW-0479">Metal-binding</keyword>
<dbReference type="Proteomes" id="UP000515154">
    <property type="component" value="Unplaced"/>
</dbReference>
<sequence length="276" mass="31246">MVKNNQNLSSIKACSKVQRRTAAKPQPFCEPIKAEYPTEHPNPTVTKKHSETQCHQTTTEPNSSNLTYSLSIENPALGKIKRFNLLSKSPTASKARITLQKSGTFILKFRSPEDAAAFKAELSQSNMFGEGGHKLASVAEKASVLVLKGIPHWISTEDLNLHLRESLESEFKFERFSRNGTDMPVGRLTLDSRAEANTLIRFGITAGFSHIRCEWHKPSATRCFRCNQFGHTSYRCSEKLRCLLCGKEHRHQNLDNQNNFAHWINSKKTLINYQNN</sequence>
<dbReference type="RefSeq" id="XP_029657370.1">
    <property type="nucleotide sequence ID" value="XM_029801510.1"/>
</dbReference>
<feature type="region of interest" description="Disordered" evidence="2">
    <location>
        <begin position="32"/>
        <end position="65"/>
    </location>
</feature>
<protein>
    <submittedName>
        <fullName evidence="5">Uncharacterized protein LOC115231492</fullName>
    </submittedName>
</protein>
<name>A0A6P7U501_9MOLL</name>
<dbReference type="GO" id="GO:0008270">
    <property type="term" value="F:zinc ion binding"/>
    <property type="evidence" value="ECO:0007669"/>
    <property type="project" value="UniProtKB-KW"/>
</dbReference>
<keyword evidence="1" id="KW-0863">Zinc-finger</keyword>
<evidence type="ECO:0000259" key="3">
    <source>
        <dbReference type="PROSITE" id="PS50158"/>
    </source>
</evidence>
<proteinExistence type="predicted"/>
<dbReference type="PROSITE" id="PS50158">
    <property type="entry name" value="ZF_CCHC"/>
    <property type="match status" value="1"/>
</dbReference>
<evidence type="ECO:0000313" key="4">
    <source>
        <dbReference type="Proteomes" id="UP000515154"/>
    </source>
</evidence>
<reference evidence="5" key="1">
    <citation type="submission" date="2025-08" db="UniProtKB">
        <authorList>
            <consortium name="RefSeq"/>
        </authorList>
    </citation>
    <scope>IDENTIFICATION</scope>
</reference>
<evidence type="ECO:0000256" key="1">
    <source>
        <dbReference type="PROSITE-ProRule" id="PRU00047"/>
    </source>
</evidence>
<dbReference type="GO" id="GO:0003676">
    <property type="term" value="F:nucleic acid binding"/>
    <property type="evidence" value="ECO:0007669"/>
    <property type="project" value="InterPro"/>
</dbReference>
<keyword evidence="1" id="KW-0862">Zinc</keyword>
<gene>
    <name evidence="5" type="primary">LOC115231492</name>
</gene>